<accession>A0A2M8LCP8</accession>
<dbReference type="Gene3D" id="3.40.50.12230">
    <property type="match status" value="1"/>
</dbReference>
<feature type="domain" description="Formyl transferase N-terminal" evidence="3">
    <location>
        <begin position="23"/>
        <end position="176"/>
    </location>
</feature>
<feature type="region of interest" description="Disordered" evidence="2">
    <location>
        <begin position="53"/>
        <end position="72"/>
    </location>
</feature>
<evidence type="ECO:0000313" key="5">
    <source>
        <dbReference type="Proteomes" id="UP000228700"/>
    </source>
</evidence>
<comment type="caution">
    <text evidence="4">The sequence shown here is derived from an EMBL/GenBank/DDBJ whole genome shotgun (WGS) entry which is preliminary data.</text>
</comment>
<evidence type="ECO:0000256" key="1">
    <source>
        <dbReference type="ARBA" id="ARBA00012261"/>
    </source>
</evidence>
<dbReference type="SUPFAM" id="SSF50486">
    <property type="entry name" value="FMT C-terminal domain-like"/>
    <property type="match status" value="1"/>
</dbReference>
<reference evidence="5" key="1">
    <citation type="submission" date="2017-09" db="EMBL/GenBank/DDBJ databases">
        <title>Depth-based differentiation of microbial function through sediment-hosted aquifers and enrichment of novel symbionts in the deep terrestrial subsurface.</title>
        <authorList>
            <person name="Probst A.J."/>
            <person name="Ladd B."/>
            <person name="Jarett J.K."/>
            <person name="Geller-Mcgrath D.E."/>
            <person name="Sieber C.M.K."/>
            <person name="Emerson J.B."/>
            <person name="Anantharaman K."/>
            <person name="Thomas B.C."/>
            <person name="Malmstrom R."/>
            <person name="Stieglmeier M."/>
            <person name="Klingl A."/>
            <person name="Woyke T."/>
            <person name="Ryan C.M."/>
            <person name="Banfield J.F."/>
        </authorList>
    </citation>
    <scope>NUCLEOTIDE SEQUENCE [LARGE SCALE GENOMIC DNA]</scope>
</reference>
<protein>
    <recommendedName>
        <fullName evidence="1">methionyl-tRNA formyltransferase</fullName>
        <ecNumber evidence="1">2.1.2.9</ecNumber>
    </recommendedName>
</protein>
<dbReference type="InterPro" id="IPR002376">
    <property type="entry name" value="Formyl_transf_N"/>
</dbReference>
<name>A0A2M8LCP8_9BACT</name>
<dbReference type="EC" id="2.1.2.9" evidence="1"/>
<dbReference type="CDD" id="cd08646">
    <property type="entry name" value="FMT_core_Met-tRNA-FMT_N"/>
    <property type="match status" value="1"/>
</dbReference>
<sequence length="313" mass="34571">MYGTIQTKGTKRKMKKNNTDITFAFFGTPELAVTILDELKTVGLVPAVIVTRPDKPKGRGGHSSPPPTKEWAIENDVDALQPEKIKGEFLEEIKNTEWDVFVVAAYGKILPKELLDIPKKGTLNVHPSLLPKLRGPSPIRSAILTDEKETGVSVMLLDEEMDHGPIIAQARVELEEWPPRAALLEGVLAKEGGQLLAEVLPLWINDEIDSKEQDHSKATTCSFLKKEDAEINLADDPYQNLLKIRGYEGWPGAFTFFERNLPGQTGGKRIRVVITDAHIDTSGALVIDKVIPEGKKEMLSADFERSGATSISR</sequence>
<dbReference type="SUPFAM" id="SSF53328">
    <property type="entry name" value="Formyltransferase"/>
    <property type="match status" value="1"/>
</dbReference>
<dbReference type="EMBL" id="PFEQ01000004">
    <property type="protein sequence ID" value="PJE74396.1"/>
    <property type="molecule type" value="Genomic_DNA"/>
</dbReference>
<evidence type="ECO:0000259" key="3">
    <source>
        <dbReference type="Pfam" id="PF00551"/>
    </source>
</evidence>
<proteinExistence type="predicted"/>
<dbReference type="Proteomes" id="UP000228700">
    <property type="component" value="Unassembled WGS sequence"/>
</dbReference>
<dbReference type="GO" id="GO:0005829">
    <property type="term" value="C:cytosol"/>
    <property type="evidence" value="ECO:0007669"/>
    <property type="project" value="TreeGrafter"/>
</dbReference>
<evidence type="ECO:0000256" key="2">
    <source>
        <dbReference type="SAM" id="MobiDB-lite"/>
    </source>
</evidence>
<dbReference type="PANTHER" id="PTHR11138:SF5">
    <property type="entry name" value="METHIONYL-TRNA FORMYLTRANSFERASE, MITOCHONDRIAL"/>
    <property type="match status" value="1"/>
</dbReference>
<dbReference type="InterPro" id="IPR011034">
    <property type="entry name" value="Formyl_transferase-like_C_sf"/>
</dbReference>
<gene>
    <name evidence="4" type="ORF">COV01_01370</name>
</gene>
<dbReference type="InterPro" id="IPR041711">
    <property type="entry name" value="Met-tRNA-FMT_N"/>
</dbReference>
<keyword evidence="4" id="KW-0808">Transferase</keyword>
<dbReference type="AlphaFoldDB" id="A0A2M8LCP8"/>
<dbReference type="InterPro" id="IPR036477">
    <property type="entry name" value="Formyl_transf_N_sf"/>
</dbReference>
<evidence type="ECO:0000313" key="4">
    <source>
        <dbReference type="EMBL" id="PJE74396.1"/>
    </source>
</evidence>
<dbReference type="Pfam" id="PF00551">
    <property type="entry name" value="Formyl_trans_N"/>
    <property type="match status" value="1"/>
</dbReference>
<dbReference type="PANTHER" id="PTHR11138">
    <property type="entry name" value="METHIONYL-TRNA FORMYLTRANSFERASE"/>
    <property type="match status" value="1"/>
</dbReference>
<dbReference type="GO" id="GO:0004479">
    <property type="term" value="F:methionyl-tRNA formyltransferase activity"/>
    <property type="evidence" value="ECO:0007669"/>
    <property type="project" value="UniProtKB-EC"/>
</dbReference>
<organism evidence="4 5">
    <name type="scientific">Candidatus Taylorbacteria bacterium CG10_big_fil_rev_8_21_14_0_10_41_48</name>
    <dbReference type="NCBI Taxonomy" id="1975024"/>
    <lineage>
        <taxon>Bacteria</taxon>
        <taxon>Candidatus Tayloriibacteriota</taxon>
    </lineage>
</organism>